<dbReference type="PANTHER" id="PTHR33318">
    <property type="entry name" value="ASPARTYL/GLUTAMYL-TRNA(ASN/GLN) AMIDOTRANSFERASE SUBUNIT"/>
    <property type="match status" value="1"/>
</dbReference>
<feature type="region of interest" description="Disordered" evidence="1">
    <location>
        <begin position="222"/>
        <end position="251"/>
    </location>
</feature>
<accession>A0A218WLN5</accession>
<dbReference type="InterPro" id="IPR039300">
    <property type="entry name" value="JASON"/>
</dbReference>
<dbReference type="EMBL" id="MTKT01003953">
    <property type="protein sequence ID" value="OWM73270.1"/>
    <property type="molecule type" value="Genomic_DNA"/>
</dbReference>
<reference evidence="3" key="1">
    <citation type="journal article" date="2017" name="Plant J.">
        <title>The pomegranate (Punica granatum L.) genome and the genomics of punicalagin biosynthesis.</title>
        <authorList>
            <person name="Qin G."/>
            <person name="Xu C."/>
            <person name="Ming R."/>
            <person name="Tang H."/>
            <person name="Guyot R."/>
            <person name="Kramer E.M."/>
            <person name="Hu Y."/>
            <person name="Yi X."/>
            <person name="Qi Y."/>
            <person name="Xu X."/>
            <person name="Gao Z."/>
            <person name="Pan H."/>
            <person name="Jian J."/>
            <person name="Tian Y."/>
            <person name="Yue Z."/>
            <person name="Xu Y."/>
        </authorList>
    </citation>
    <scope>NUCLEOTIDE SEQUENCE [LARGE SCALE GENOMIC DNA]</scope>
    <source>
        <strain evidence="3">cv. Dabenzi</strain>
    </source>
</reference>
<protein>
    <recommendedName>
        <fullName evidence="4">Protein JASON-like</fullName>
    </recommendedName>
</protein>
<gene>
    <name evidence="2" type="ORF">CDL15_Pgr001384</name>
</gene>
<dbReference type="AlphaFoldDB" id="A0A218WLN5"/>
<comment type="caution">
    <text evidence="2">The sequence shown here is derived from an EMBL/GenBank/DDBJ whole genome shotgun (WGS) entry which is preliminary data.</text>
</comment>
<evidence type="ECO:0000313" key="2">
    <source>
        <dbReference type="EMBL" id="OWM73270.1"/>
    </source>
</evidence>
<evidence type="ECO:0008006" key="4">
    <source>
        <dbReference type="Google" id="ProtNLM"/>
    </source>
</evidence>
<feature type="region of interest" description="Disordered" evidence="1">
    <location>
        <begin position="505"/>
        <end position="533"/>
    </location>
</feature>
<feature type="region of interest" description="Disordered" evidence="1">
    <location>
        <begin position="93"/>
        <end position="140"/>
    </location>
</feature>
<organism evidence="2 3">
    <name type="scientific">Punica granatum</name>
    <name type="common">Pomegranate</name>
    <dbReference type="NCBI Taxonomy" id="22663"/>
    <lineage>
        <taxon>Eukaryota</taxon>
        <taxon>Viridiplantae</taxon>
        <taxon>Streptophyta</taxon>
        <taxon>Embryophyta</taxon>
        <taxon>Tracheophyta</taxon>
        <taxon>Spermatophyta</taxon>
        <taxon>Magnoliopsida</taxon>
        <taxon>eudicotyledons</taxon>
        <taxon>Gunneridae</taxon>
        <taxon>Pentapetalae</taxon>
        <taxon>rosids</taxon>
        <taxon>malvids</taxon>
        <taxon>Myrtales</taxon>
        <taxon>Lythraceae</taxon>
        <taxon>Punica</taxon>
    </lineage>
</organism>
<dbReference type="Proteomes" id="UP000197138">
    <property type="component" value="Unassembled WGS sequence"/>
</dbReference>
<dbReference type="GO" id="GO:0007142">
    <property type="term" value="P:male meiosis II"/>
    <property type="evidence" value="ECO:0007669"/>
    <property type="project" value="InterPro"/>
</dbReference>
<proteinExistence type="predicted"/>
<dbReference type="PANTHER" id="PTHR33318:SF7">
    <property type="entry name" value="PROTEIN JASON"/>
    <property type="match status" value="1"/>
</dbReference>
<name>A0A218WLN5_PUNGR</name>
<feature type="compositionally biased region" description="Basic and acidic residues" evidence="1">
    <location>
        <begin position="119"/>
        <end position="134"/>
    </location>
</feature>
<sequence length="552" mass="61438">MQRRKRPVFSLVRSVQISKGKRKTEDTNTRTPSPLPRSDNERAIPPATALSTDFHATAEARAEIGAEVLVQVGVDSHGLLLRLLPHQERRLSSSIASDPLQEASGEPLDPVSFTPMDESDPKTEHHSREDREGNGFESPSTMNKELREEAQFLKACGTLKETPCEIRKGTRRLIALPPEDADSERPKFHSWLPDEATQKLQPDKLSELPPTPLELREMLGEDLASQERSPSSCISDVGNTRTSSNNSTMASGEVSVYMPHKYHMKVPDNYATPPSHGISITDADARHKNKSVRFECAIDMFPSENANQNLKISETPGHQIASRNSPHPTPLKLSDEMQTPGTVFPVSAETNGKARIRSQYVYSVLNPVQNASQLKALKEDQFHNNQFSDELRDSVDQPEENAMVKQEMQFKEASVGKELKVEASLSAWLKPPTRQQDERRTQFYRTPGDRPIIGLVATHWSEADCADNLPKGWDGNGIPNSTTKYKEDQKVSWHATPFEERLEKALSEESSLSQRKNLNGTPIAFDESEDGDTALSQLQPSVHPIAKSVASC</sequence>
<feature type="compositionally biased region" description="Polar residues" evidence="1">
    <location>
        <begin position="226"/>
        <end position="250"/>
    </location>
</feature>
<evidence type="ECO:0000313" key="3">
    <source>
        <dbReference type="Proteomes" id="UP000197138"/>
    </source>
</evidence>
<feature type="region of interest" description="Disordered" evidence="1">
    <location>
        <begin position="1"/>
        <end position="43"/>
    </location>
</feature>
<evidence type="ECO:0000256" key="1">
    <source>
        <dbReference type="SAM" id="MobiDB-lite"/>
    </source>
</evidence>